<sequence>MAEQDFNLNEIVCTEWSPNKVLYACMAFHGMTSLRLAMHNPGPSVNVIALRWCGPTNDAFLLCGVCADGYVVPIWGDMSMYKNLDFMKRLPPVFHPHWPIRLHRHLVALEIDSRSNLMVTLGDGRLKIFSVDLLTNTIQLLKKAACRTKDVNCLHLHSAQGRLWVTIHGKGSTPETRIFCWTIPEPKSSAPRLRLFNSKKEKDSITALGRLLRARLALRDAMPIPDAERNVKLLQVENDVAPIPINREAIQEFGFSRSSWVLTSRWSSPVPTAHSSRFRKYASKRGVQNLGAVNSSLSRLVLFTPKQAVFDRLPTGNIMPTDETCLRLSRTSPPMVWQLIASPLPFAEKRHFHFYFLALHARFDWNG</sequence>
<dbReference type="Proteomes" id="UP000076722">
    <property type="component" value="Unassembled WGS sequence"/>
</dbReference>
<dbReference type="AlphaFoldDB" id="A0A164MXN2"/>
<organism evidence="1 2">
    <name type="scientific">Sistotremastrum niveocremeum HHB9708</name>
    <dbReference type="NCBI Taxonomy" id="1314777"/>
    <lineage>
        <taxon>Eukaryota</taxon>
        <taxon>Fungi</taxon>
        <taxon>Dikarya</taxon>
        <taxon>Basidiomycota</taxon>
        <taxon>Agaricomycotina</taxon>
        <taxon>Agaricomycetes</taxon>
        <taxon>Sistotremastrales</taxon>
        <taxon>Sistotremastraceae</taxon>
        <taxon>Sertulicium</taxon>
        <taxon>Sertulicium niveocremeum</taxon>
    </lineage>
</organism>
<evidence type="ECO:0000313" key="1">
    <source>
        <dbReference type="EMBL" id="KZS87149.1"/>
    </source>
</evidence>
<accession>A0A164MXN2</accession>
<protein>
    <recommendedName>
        <fullName evidence="3">WD40 repeat-like protein</fullName>
    </recommendedName>
</protein>
<proteinExistence type="predicted"/>
<gene>
    <name evidence="1" type="ORF">SISNIDRAFT_471167</name>
</gene>
<evidence type="ECO:0008006" key="3">
    <source>
        <dbReference type="Google" id="ProtNLM"/>
    </source>
</evidence>
<evidence type="ECO:0000313" key="2">
    <source>
        <dbReference type="Proteomes" id="UP000076722"/>
    </source>
</evidence>
<dbReference type="EMBL" id="KV419455">
    <property type="protein sequence ID" value="KZS87149.1"/>
    <property type="molecule type" value="Genomic_DNA"/>
</dbReference>
<name>A0A164MXN2_9AGAM</name>
<keyword evidence="2" id="KW-1185">Reference proteome</keyword>
<reference evidence="1 2" key="1">
    <citation type="journal article" date="2016" name="Mol. Biol. Evol.">
        <title>Comparative Genomics of Early-Diverging Mushroom-Forming Fungi Provides Insights into the Origins of Lignocellulose Decay Capabilities.</title>
        <authorList>
            <person name="Nagy L.G."/>
            <person name="Riley R."/>
            <person name="Tritt A."/>
            <person name="Adam C."/>
            <person name="Daum C."/>
            <person name="Floudas D."/>
            <person name="Sun H."/>
            <person name="Yadav J.S."/>
            <person name="Pangilinan J."/>
            <person name="Larsson K.H."/>
            <person name="Matsuura K."/>
            <person name="Barry K."/>
            <person name="Labutti K."/>
            <person name="Kuo R."/>
            <person name="Ohm R.A."/>
            <person name="Bhattacharya S.S."/>
            <person name="Shirouzu T."/>
            <person name="Yoshinaga Y."/>
            <person name="Martin F.M."/>
            <person name="Grigoriev I.V."/>
            <person name="Hibbett D.S."/>
        </authorList>
    </citation>
    <scope>NUCLEOTIDE SEQUENCE [LARGE SCALE GENOMIC DNA]</scope>
    <source>
        <strain evidence="1 2">HHB9708</strain>
    </source>
</reference>